<reference evidence="5 6" key="1">
    <citation type="submission" date="2012-02" db="EMBL/GenBank/DDBJ databases">
        <title>Shotgun genome sequence of Phaeospirillum photometricum DSM 122.</title>
        <authorList>
            <person name="Duquesne K."/>
            <person name="Sturgis J."/>
        </authorList>
    </citation>
    <scope>NUCLEOTIDE SEQUENCE [LARGE SCALE GENOMIC DNA]</scope>
    <source>
        <strain evidence="6">DSM122</strain>
    </source>
</reference>
<gene>
    <name evidence="5" type="ORF">RSPPHO_02652</name>
</gene>
<dbReference type="InterPro" id="IPR004089">
    <property type="entry name" value="MCPsignal_dom"/>
</dbReference>
<keyword evidence="6" id="KW-1185">Reference proteome</keyword>
<dbReference type="OrthoDB" id="266313at2"/>
<dbReference type="AlphaFoldDB" id="H6SNE7"/>
<evidence type="ECO:0000256" key="1">
    <source>
        <dbReference type="ARBA" id="ARBA00023224"/>
    </source>
</evidence>
<dbReference type="GO" id="GO:0006935">
    <property type="term" value="P:chemotaxis"/>
    <property type="evidence" value="ECO:0007669"/>
    <property type="project" value="InterPro"/>
</dbReference>
<dbReference type="GO" id="GO:0007165">
    <property type="term" value="P:signal transduction"/>
    <property type="evidence" value="ECO:0007669"/>
    <property type="project" value="UniProtKB-KW"/>
</dbReference>
<keyword evidence="1 3" id="KW-0807">Transducer</keyword>
<evidence type="ECO:0000313" key="5">
    <source>
        <dbReference type="EMBL" id="CCG09278.1"/>
    </source>
</evidence>
<dbReference type="RefSeq" id="WP_014415908.1">
    <property type="nucleotide sequence ID" value="NC_017059.1"/>
</dbReference>
<sequence length="583" mass="62514">MREYDVLASRLRALKARMAYFVLERAELAQRSENKLRQEMLALTELLEGEVQETVGDISAQSDRLREGAVQLSDVAGELLAKAREVAESVRITSGNVQTVAGATEQLEASSRAISEQVDQSSKLAEAARTRGDDAAHRVEGLSDATAQIGSVVNLIQGIAGQTRMLALNATIEAARAGDAGRGFAVVAGEVKGLADQTERAIGTISEQAATIGNTTRGAVETVQGVVETIRDIDAIAADVAHAATEQRAATAEIMTSAVQAAQHTQAVADSVGTMMAGAEMTRAVATRVNDLSGMVNRDIDALRTRLYVILRTSYGGNRRQEARLPVAVKVRGTFGGLTISGVSADLSTGGLLLVLSDDRAPQGTGTIEIEGVGRVAAEVVNVSDLGVNLRFTEGSAQQQAALQERIDAEQLKDKPLMAMAEEVAREASRLLESAVHDRRISVDDLFDATYTPIPGTDPTQFTARHTALAEQILGPVIVRSKNLGQGVEGAVFTDRNGYVAVHAPEYAQPQRPGDSKWNKANSRNRRIYDDRSGILAARCLKPLVQTYHRDMGEKNFTLYKEIDAPVFVLGRRWGAVRLVSHL</sequence>
<feature type="domain" description="Methyl-accepting transducer" evidence="4">
    <location>
        <begin position="61"/>
        <end position="283"/>
    </location>
</feature>
<evidence type="ECO:0000256" key="2">
    <source>
        <dbReference type="ARBA" id="ARBA00029447"/>
    </source>
</evidence>
<dbReference type="KEGG" id="rpm:RSPPHO_02652"/>
<dbReference type="PANTHER" id="PTHR32089">
    <property type="entry name" value="METHYL-ACCEPTING CHEMOTAXIS PROTEIN MCPB"/>
    <property type="match status" value="1"/>
</dbReference>
<dbReference type="Gene3D" id="2.40.10.220">
    <property type="entry name" value="predicted glycosyltransferase like domains"/>
    <property type="match status" value="1"/>
</dbReference>
<dbReference type="SUPFAM" id="SSF58104">
    <property type="entry name" value="Methyl-accepting chemotaxis protein (MCP) signaling domain"/>
    <property type="match status" value="1"/>
</dbReference>
<evidence type="ECO:0000259" key="4">
    <source>
        <dbReference type="PROSITE" id="PS50111"/>
    </source>
</evidence>
<dbReference type="PROSITE" id="PS50111">
    <property type="entry name" value="CHEMOTAXIS_TRANSDUC_2"/>
    <property type="match status" value="1"/>
</dbReference>
<dbReference type="STRING" id="1150469.RSPPHO_02652"/>
<dbReference type="PRINTS" id="PR00260">
    <property type="entry name" value="CHEMTRNSDUCR"/>
</dbReference>
<dbReference type="Pfam" id="PF00015">
    <property type="entry name" value="MCPsignal"/>
    <property type="match status" value="1"/>
</dbReference>
<dbReference type="EMBL" id="HE663493">
    <property type="protein sequence ID" value="CCG09278.1"/>
    <property type="molecule type" value="Genomic_DNA"/>
</dbReference>
<dbReference type="GO" id="GO:0016020">
    <property type="term" value="C:membrane"/>
    <property type="evidence" value="ECO:0007669"/>
    <property type="project" value="InterPro"/>
</dbReference>
<proteinExistence type="inferred from homology"/>
<dbReference type="Proteomes" id="UP000033220">
    <property type="component" value="Chromosome DSM 122"/>
</dbReference>
<evidence type="ECO:0000256" key="3">
    <source>
        <dbReference type="PROSITE-ProRule" id="PRU00284"/>
    </source>
</evidence>
<organism evidence="5 6">
    <name type="scientific">Pararhodospirillum photometricum DSM 122</name>
    <dbReference type="NCBI Taxonomy" id="1150469"/>
    <lineage>
        <taxon>Bacteria</taxon>
        <taxon>Pseudomonadati</taxon>
        <taxon>Pseudomonadota</taxon>
        <taxon>Alphaproteobacteria</taxon>
        <taxon>Rhodospirillales</taxon>
        <taxon>Rhodospirillaceae</taxon>
        <taxon>Pararhodospirillum</taxon>
    </lineage>
</organism>
<dbReference type="GO" id="GO:0004888">
    <property type="term" value="F:transmembrane signaling receptor activity"/>
    <property type="evidence" value="ECO:0007669"/>
    <property type="project" value="InterPro"/>
</dbReference>
<dbReference type="eggNOG" id="COG0840">
    <property type="taxonomic scope" value="Bacteria"/>
</dbReference>
<dbReference type="SMART" id="SM00283">
    <property type="entry name" value="MA"/>
    <property type="match status" value="1"/>
</dbReference>
<name>H6SNE7_PARPM</name>
<dbReference type="Pfam" id="PF07238">
    <property type="entry name" value="PilZ"/>
    <property type="match status" value="1"/>
</dbReference>
<evidence type="ECO:0000313" key="6">
    <source>
        <dbReference type="Proteomes" id="UP000033220"/>
    </source>
</evidence>
<accession>H6SNE7</accession>
<dbReference type="Gene3D" id="1.10.287.950">
    <property type="entry name" value="Methyl-accepting chemotaxis protein"/>
    <property type="match status" value="1"/>
</dbReference>
<comment type="similarity">
    <text evidence="2">Belongs to the methyl-accepting chemotaxis (MCP) protein family.</text>
</comment>
<dbReference type="HOGENOM" id="CLU_000445_107_32_5"/>
<dbReference type="InterPro" id="IPR009875">
    <property type="entry name" value="PilZ_domain"/>
</dbReference>
<dbReference type="InterPro" id="IPR004090">
    <property type="entry name" value="Chemotax_Me-accpt_rcpt"/>
</dbReference>
<dbReference type="PATRIC" id="fig|1150469.3.peg.3016"/>
<dbReference type="GO" id="GO:0035438">
    <property type="term" value="F:cyclic-di-GMP binding"/>
    <property type="evidence" value="ECO:0007669"/>
    <property type="project" value="InterPro"/>
</dbReference>
<dbReference type="SUPFAM" id="SSF141371">
    <property type="entry name" value="PilZ domain-like"/>
    <property type="match status" value="1"/>
</dbReference>
<dbReference type="PANTHER" id="PTHR32089:SF112">
    <property type="entry name" value="LYSOZYME-LIKE PROTEIN-RELATED"/>
    <property type="match status" value="1"/>
</dbReference>
<protein>
    <submittedName>
        <fullName evidence="5">PAS</fullName>
    </submittedName>
</protein>